<dbReference type="Gene3D" id="3.50.50.60">
    <property type="entry name" value="FAD/NAD(P)-binding domain"/>
    <property type="match status" value="1"/>
</dbReference>
<dbReference type="SUPFAM" id="SSF101790">
    <property type="entry name" value="Aminomethyltransferase beta-barrel domain"/>
    <property type="match status" value="1"/>
</dbReference>
<feature type="domain" description="FAD dependent oxidoreductase" evidence="2">
    <location>
        <begin position="13"/>
        <end position="388"/>
    </location>
</feature>
<dbReference type="Gene3D" id="3.30.70.1400">
    <property type="entry name" value="Aminomethyltransferase beta-barrel domains"/>
    <property type="match status" value="1"/>
</dbReference>
<evidence type="ECO:0000259" key="4">
    <source>
        <dbReference type="Pfam" id="PF08669"/>
    </source>
</evidence>
<dbReference type="InterPro" id="IPR006222">
    <property type="entry name" value="GCVT_N"/>
</dbReference>
<evidence type="ECO:0000313" key="6">
    <source>
        <dbReference type="EMBL" id="TDT30947.1"/>
    </source>
</evidence>
<keyword evidence="7" id="KW-1185">Reference proteome</keyword>
<protein>
    <submittedName>
        <fullName evidence="6">Glycine cleavage system aminomethyltransferase T</fullName>
    </submittedName>
</protein>
<evidence type="ECO:0000313" key="7">
    <source>
        <dbReference type="Proteomes" id="UP000295371"/>
    </source>
</evidence>
<dbReference type="InterPro" id="IPR006076">
    <property type="entry name" value="FAD-dep_OxRdtase"/>
</dbReference>
<accession>A0A4R7J3H4</accession>
<comment type="similarity">
    <text evidence="1">Belongs to the GcvT family.</text>
</comment>
<dbReference type="Pfam" id="PF08669">
    <property type="entry name" value="GCV_T_C"/>
    <property type="match status" value="1"/>
</dbReference>
<dbReference type="Proteomes" id="UP000295371">
    <property type="component" value="Unassembled WGS sequence"/>
</dbReference>
<keyword evidence="6" id="KW-0808">Transferase</keyword>
<dbReference type="Gene3D" id="3.30.1360.120">
    <property type="entry name" value="Probable tRNA modification gtpase trme, domain 1"/>
    <property type="match status" value="1"/>
</dbReference>
<feature type="domain" description="FAD dependent oxidoreductase central" evidence="5">
    <location>
        <begin position="393"/>
        <end position="446"/>
    </location>
</feature>
<dbReference type="InterPro" id="IPR028896">
    <property type="entry name" value="GcvT/YgfZ/DmdA"/>
</dbReference>
<sequence length="832" mass="90838">MTNLSALDHQPKIVLIGLGVVGAALADELTARGMTEVTVFDSGPLWETGGSSSHAPGFVFQTNPSRVMSELAQRTLNKLDGQSVDGQWLSKRVGGLEIATTEARLHDLKRRHGLASAWGVPSELISAEEAAKLWPGLDPDTILGAFHTPTDAVVKSVPTVRWQAERAQSRGVRLVPLTKVVAVESEAGKVTGVRVQAVGSEQPAEFVAADIVVSCAGLWGPGMAREMLGFEIPMLPIEHCFGYSKAVPSLAGQNIATDELRYPMLRHQDFSLYLREYVDRIGIGAYHHRPIGVRPEQIASAEDYQRTGIHPAVHPLTWDDFAPTWAEARRIVPELGEVEFDSGFNGIFSFTPDGGPLLGPVPGTDGLWMAQAVWVTQSAGVGQVVADWIVHDNPGIDTHELDLSRFDPAVVSRRFAIERGEEAYDEVYDIIHPARPTLKLRGQRRSPFYMRQVELGAHFGVANGWERPMWFEANADLPAVAQAPDREPWAAVEWSPIAAAEARATRESVALYDMTPLARLEVEGPGATEFLQAQTTNHIAKSVGAVTYALLLDESGGILSDVTVTRLAEEHYMIGINGNCDTVLLQSRLPKDSPIRVRDITSGTCGLGLWGPNARTLLQRLTEDDISHAGLKYFRSARIEVAGIPVLALRVSYVGELGWELYTTADHGLFLWDEIWQAGRDLGLVAAGRRAFNSLRLEKGYRSFGHDMTRENTPEEAGLGFAVRTDKGDFVGMQALAERPVRSKLSCLVLDDPTKIVLGSEPVYADADSGPVGYVTSADQGYTIGETIAYAWLPAELAEVGGKFSIEYFGERLPATVRSEPLFDPGMERIRR</sequence>
<dbReference type="SUPFAM" id="SSF51905">
    <property type="entry name" value="FAD/NAD(P)-binding domain"/>
    <property type="match status" value="1"/>
</dbReference>
<organism evidence="6 7">
    <name type="scientific">Naumannella halotolerans</name>
    <dbReference type="NCBI Taxonomy" id="993414"/>
    <lineage>
        <taxon>Bacteria</taxon>
        <taxon>Bacillati</taxon>
        <taxon>Actinomycetota</taxon>
        <taxon>Actinomycetes</taxon>
        <taxon>Propionibacteriales</taxon>
        <taxon>Propionibacteriaceae</taxon>
        <taxon>Naumannella</taxon>
    </lineage>
</organism>
<evidence type="ECO:0000256" key="1">
    <source>
        <dbReference type="ARBA" id="ARBA00008609"/>
    </source>
</evidence>
<dbReference type="EMBL" id="SOAW01000002">
    <property type="protein sequence ID" value="TDT30947.1"/>
    <property type="molecule type" value="Genomic_DNA"/>
</dbReference>
<dbReference type="RefSeq" id="WP_243831909.1">
    <property type="nucleotide sequence ID" value="NZ_SOAW01000002.1"/>
</dbReference>
<dbReference type="Pfam" id="PF16350">
    <property type="entry name" value="FAO_M"/>
    <property type="match status" value="1"/>
</dbReference>
<keyword evidence="6" id="KW-0489">Methyltransferase</keyword>
<dbReference type="SUPFAM" id="SSF103025">
    <property type="entry name" value="Folate-binding domain"/>
    <property type="match status" value="1"/>
</dbReference>
<evidence type="ECO:0000259" key="3">
    <source>
        <dbReference type="Pfam" id="PF01571"/>
    </source>
</evidence>
<dbReference type="PANTHER" id="PTHR43757:SF2">
    <property type="entry name" value="AMINOMETHYLTRANSFERASE, MITOCHONDRIAL"/>
    <property type="match status" value="1"/>
</dbReference>
<proteinExistence type="inferred from homology"/>
<dbReference type="PANTHER" id="PTHR43757">
    <property type="entry name" value="AMINOMETHYLTRANSFERASE"/>
    <property type="match status" value="1"/>
</dbReference>
<gene>
    <name evidence="6" type="ORF">CLV29_2355</name>
</gene>
<evidence type="ECO:0000259" key="2">
    <source>
        <dbReference type="Pfam" id="PF01266"/>
    </source>
</evidence>
<dbReference type="GO" id="GO:0032259">
    <property type="term" value="P:methylation"/>
    <property type="evidence" value="ECO:0007669"/>
    <property type="project" value="UniProtKB-KW"/>
</dbReference>
<dbReference type="Gene3D" id="3.30.9.10">
    <property type="entry name" value="D-Amino Acid Oxidase, subunit A, domain 2"/>
    <property type="match status" value="1"/>
</dbReference>
<evidence type="ECO:0000259" key="5">
    <source>
        <dbReference type="Pfam" id="PF16350"/>
    </source>
</evidence>
<dbReference type="Gene3D" id="2.40.30.110">
    <property type="entry name" value="Aminomethyltransferase beta-barrel domains"/>
    <property type="match status" value="1"/>
</dbReference>
<dbReference type="Pfam" id="PF01266">
    <property type="entry name" value="DAO"/>
    <property type="match status" value="1"/>
</dbReference>
<dbReference type="InterPro" id="IPR036188">
    <property type="entry name" value="FAD/NAD-bd_sf"/>
</dbReference>
<feature type="domain" description="GCVT N-terminal" evidence="3">
    <location>
        <begin position="449"/>
        <end position="727"/>
    </location>
</feature>
<name>A0A4R7J3H4_9ACTN</name>
<feature type="domain" description="Aminomethyltransferase C-terminal" evidence="4">
    <location>
        <begin position="744"/>
        <end position="824"/>
    </location>
</feature>
<dbReference type="InterPro" id="IPR032503">
    <property type="entry name" value="FAO_M"/>
</dbReference>
<dbReference type="SUPFAM" id="SSF54373">
    <property type="entry name" value="FAD-linked reductases, C-terminal domain"/>
    <property type="match status" value="1"/>
</dbReference>
<dbReference type="InterPro" id="IPR013977">
    <property type="entry name" value="GcvT_C"/>
</dbReference>
<dbReference type="Pfam" id="PF01571">
    <property type="entry name" value="GCV_T"/>
    <property type="match status" value="1"/>
</dbReference>
<dbReference type="GO" id="GO:0008168">
    <property type="term" value="F:methyltransferase activity"/>
    <property type="evidence" value="ECO:0007669"/>
    <property type="project" value="UniProtKB-KW"/>
</dbReference>
<dbReference type="InterPro" id="IPR027266">
    <property type="entry name" value="TrmE/GcvT-like"/>
</dbReference>
<comment type="caution">
    <text evidence="6">The sequence shown here is derived from an EMBL/GenBank/DDBJ whole genome shotgun (WGS) entry which is preliminary data.</text>
</comment>
<dbReference type="AlphaFoldDB" id="A0A4R7J3H4"/>
<dbReference type="InterPro" id="IPR029043">
    <property type="entry name" value="GcvT/YgfZ_C"/>
</dbReference>
<reference evidence="6 7" key="1">
    <citation type="submission" date="2019-03" db="EMBL/GenBank/DDBJ databases">
        <title>Genomic Encyclopedia of Archaeal and Bacterial Type Strains, Phase II (KMG-II): from individual species to whole genera.</title>
        <authorList>
            <person name="Goeker M."/>
        </authorList>
    </citation>
    <scope>NUCLEOTIDE SEQUENCE [LARGE SCALE GENOMIC DNA]</scope>
    <source>
        <strain evidence="6 7">DSM 24323</strain>
    </source>
</reference>